<dbReference type="EMBL" id="KZ418939">
    <property type="protein sequence ID" value="PIO53124.1"/>
    <property type="molecule type" value="Genomic_DNA"/>
</dbReference>
<evidence type="ECO:0000313" key="2">
    <source>
        <dbReference type="Proteomes" id="UP000230423"/>
    </source>
</evidence>
<accession>A0A2G9T5A0</accession>
<dbReference type="Proteomes" id="UP000230423">
    <property type="component" value="Unassembled WGS sequence"/>
</dbReference>
<organism evidence="1 2">
    <name type="scientific">Teladorsagia circumcincta</name>
    <name type="common">Brown stomach worm</name>
    <name type="synonym">Ostertagia circumcincta</name>
    <dbReference type="NCBI Taxonomy" id="45464"/>
    <lineage>
        <taxon>Eukaryota</taxon>
        <taxon>Metazoa</taxon>
        <taxon>Ecdysozoa</taxon>
        <taxon>Nematoda</taxon>
        <taxon>Chromadorea</taxon>
        <taxon>Rhabditida</taxon>
        <taxon>Rhabditina</taxon>
        <taxon>Rhabditomorpha</taxon>
        <taxon>Strongyloidea</taxon>
        <taxon>Trichostrongylidae</taxon>
        <taxon>Teladorsagia</taxon>
    </lineage>
</organism>
<reference evidence="1 2" key="1">
    <citation type="submission" date="2015-09" db="EMBL/GenBank/DDBJ databases">
        <title>Draft genome of the parasitic nematode Teladorsagia circumcincta isolate WARC Sus (inbred).</title>
        <authorList>
            <person name="Mitreva M."/>
        </authorList>
    </citation>
    <scope>NUCLEOTIDE SEQUENCE [LARGE SCALE GENOMIC DNA]</scope>
    <source>
        <strain evidence="1 2">S</strain>
    </source>
</reference>
<evidence type="ECO:0008006" key="3">
    <source>
        <dbReference type="Google" id="ProtNLM"/>
    </source>
</evidence>
<name>A0A2G9T5A0_TELCI</name>
<gene>
    <name evidence="1" type="ORF">TELCIR_25556</name>
</gene>
<sequence length="119" mass="13328">ETRWKGAKAREIREGFKLYYSGEDPKRNGVVVAVAESLDDYLCAVSRISDLTMAARIHTKEGFRIILPESPQSGCPETEKDEFYLSLDDVISSTSEGNYLAIAGDLNGHVRTDREAWNE</sequence>
<keyword evidence="2" id="KW-1185">Reference proteome</keyword>
<proteinExistence type="predicted"/>
<feature type="non-terminal residue" evidence="1">
    <location>
        <position position="1"/>
    </location>
</feature>
<dbReference type="OrthoDB" id="760868at2759"/>
<dbReference type="AlphaFoldDB" id="A0A2G9T5A0"/>
<protein>
    <recommendedName>
        <fullName evidence="3">Endonuclease/exonuclease/phosphatase domain-containing protein</fullName>
    </recommendedName>
</protein>
<dbReference type="Gene3D" id="3.60.10.10">
    <property type="entry name" value="Endonuclease/exonuclease/phosphatase"/>
    <property type="match status" value="1"/>
</dbReference>
<evidence type="ECO:0000313" key="1">
    <source>
        <dbReference type="EMBL" id="PIO53124.1"/>
    </source>
</evidence>
<dbReference type="InterPro" id="IPR036691">
    <property type="entry name" value="Endo/exonu/phosph_ase_sf"/>
</dbReference>